<accession>A0A4P8HQG9</accession>
<evidence type="ECO:0000313" key="12">
    <source>
        <dbReference type="Proteomes" id="UP000584325"/>
    </source>
</evidence>
<dbReference type="Proteomes" id="UP000584325">
    <property type="component" value="Unassembled WGS sequence"/>
</dbReference>
<keyword evidence="3" id="KW-0545">Nucleotide biosynthesis</keyword>
<dbReference type="SMART" id="SM01400">
    <property type="entry name" value="Pribosyltran_N"/>
    <property type="match status" value="1"/>
</dbReference>
<dbReference type="InterPro" id="IPR000836">
    <property type="entry name" value="PRTase_dom"/>
</dbReference>
<dbReference type="RefSeq" id="WP_137313593.1">
    <property type="nucleotide sequence ID" value="NZ_CP040017.1"/>
</dbReference>
<dbReference type="SUPFAM" id="SSF53271">
    <property type="entry name" value="PRTase-like"/>
    <property type="match status" value="2"/>
</dbReference>
<comment type="catalytic activity">
    <reaction evidence="7">
        <text>D-ribose 5-phosphate + ATP = 5-phospho-alpha-D-ribose 1-diphosphate + AMP + H(+)</text>
        <dbReference type="Rhea" id="RHEA:15609"/>
        <dbReference type="ChEBI" id="CHEBI:15378"/>
        <dbReference type="ChEBI" id="CHEBI:30616"/>
        <dbReference type="ChEBI" id="CHEBI:58017"/>
        <dbReference type="ChEBI" id="CHEBI:78346"/>
        <dbReference type="ChEBI" id="CHEBI:456215"/>
        <dbReference type="EC" id="2.7.6.1"/>
    </reaction>
</comment>
<evidence type="ECO:0000256" key="2">
    <source>
        <dbReference type="ARBA" id="ARBA00022679"/>
    </source>
</evidence>
<dbReference type="InterPro" id="IPR029057">
    <property type="entry name" value="PRTase-like"/>
</dbReference>
<dbReference type="Proteomes" id="UP000298763">
    <property type="component" value="Chromosome"/>
</dbReference>
<proteinExistence type="predicted"/>
<keyword evidence="6" id="KW-0067">ATP-binding</keyword>
<protein>
    <recommendedName>
        <fullName evidence="1">ribose-phosphate diphosphokinase</fullName>
        <ecNumber evidence="1">2.7.6.1</ecNumber>
    </recommendedName>
</protein>
<keyword evidence="5 9" id="KW-0418">Kinase</keyword>
<gene>
    <name evidence="10" type="ORF">FCL38_09935</name>
    <name evidence="9" type="ORF">FHS02_002384</name>
</gene>
<dbReference type="PANTHER" id="PTHR10210">
    <property type="entry name" value="RIBOSE-PHOSPHATE DIPHOSPHOKINASE FAMILY MEMBER"/>
    <property type="match status" value="1"/>
</dbReference>
<evidence type="ECO:0000256" key="7">
    <source>
        <dbReference type="ARBA" id="ARBA00049535"/>
    </source>
</evidence>
<sequence>MNVPLHPTLHPTLHLFALAGSAPFGQRVARHLGLPLAAHEENDFDDGEYIVRAPSAVRGGHACVIHSLAGAPGQGSGERLCRLLFFIGALRDAGAARITAVLPYVAFARQDTRHQAGDPLTLRYVATLLEAAGADTVLALDVHNLAAFQNAFRCRTEHLDGSALFAAHFATVAGDGEVCVVAPDGGGIRRAEGLRVALAHELGRPVSLAFVEKHRRGRELTGDLMAGDVAGKLAIVFDDIIGTGSTMARAVEACREHGAARVMAAATHAVFAGDAAGTLARAGLDAGAVADTVQDGERAGPLFTVLDSGALFAGAIRALHDEVAR</sequence>
<reference evidence="9 12" key="2">
    <citation type="submission" date="2020-08" db="EMBL/GenBank/DDBJ databases">
        <title>Genomic Encyclopedia of Type Strains, Phase III (KMG-III): the genomes of soil and plant-associated and newly described type strains.</title>
        <authorList>
            <person name="Whitman W."/>
        </authorList>
    </citation>
    <scope>NUCLEOTIDE SEQUENCE [LARGE SCALE GENOMIC DNA]</scope>
    <source>
        <strain evidence="9 12">CECT 7753</strain>
    </source>
</reference>
<dbReference type="AlphaFoldDB" id="A0A4P8HQG9"/>
<dbReference type="EMBL" id="JACHXS010000003">
    <property type="protein sequence ID" value="MBB3221577.1"/>
    <property type="molecule type" value="Genomic_DNA"/>
</dbReference>
<dbReference type="GO" id="GO:0000287">
    <property type="term" value="F:magnesium ion binding"/>
    <property type="evidence" value="ECO:0007669"/>
    <property type="project" value="InterPro"/>
</dbReference>
<dbReference type="GO" id="GO:0002189">
    <property type="term" value="C:ribose phosphate diphosphokinase complex"/>
    <property type="evidence" value="ECO:0007669"/>
    <property type="project" value="TreeGrafter"/>
</dbReference>
<reference evidence="10 11" key="1">
    <citation type="submission" date="2019-05" db="EMBL/GenBank/DDBJ databases">
        <title>Draft Genome Sequences of Six Type Strains of the Genus Massilia.</title>
        <authorList>
            <person name="Miess H."/>
            <person name="Frediansyhah A."/>
            <person name="Gross H."/>
        </authorList>
    </citation>
    <scope>NUCLEOTIDE SEQUENCE [LARGE SCALE GENOMIC DNA]</scope>
    <source>
        <strain evidence="10 11">DSMZ 26121</strain>
    </source>
</reference>
<organism evidence="9 12">
    <name type="scientific">Pseudoduganella umbonata</name>
    <dbReference type="NCBI Taxonomy" id="864828"/>
    <lineage>
        <taxon>Bacteria</taxon>
        <taxon>Pseudomonadati</taxon>
        <taxon>Pseudomonadota</taxon>
        <taxon>Betaproteobacteria</taxon>
        <taxon>Burkholderiales</taxon>
        <taxon>Oxalobacteraceae</taxon>
        <taxon>Telluria group</taxon>
        <taxon>Pseudoduganella</taxon>
    </lineage>
</organism>
<keyword evidence="11" id="KW-1185">Reference proteome</keyword>
<dbReference type="GO" id="GO:0016301">
    <property type="term" value="F:kinase activity"/>
    <property type="evidence" value="ECO:0007669"/>
    <property type="project" value="UniProtKB-KW"/>
</dbReference>
<dbReference type="InterPro" id="IPR005946">
    <property type="entry name" value="Rib-P_diPkinase"/>
</dbReference>
<dbReference type="EC" id="2.7.6.1" evidence="1"/>
<feature type="domain" description="Ribose-phosphate pyrophosphokinase N-terminal" evidence="8">
    <location>
        <begin position="14"/>
        <end position="133"/>
    </location>
</feature>
<evidence type="ECO:0000259" key="8">
    <source>
        <dbReference type="Pfam" id="PF13793"/>
    </source>
</evidence>
<dbReference type="InterPro" id="IPR029099">
    <property type="entry name" value="Pribosyltran_N"/>
</dbReference>
<evidence type="ECO:0000256" key="5">
    <source>
        <dbReference type="ARBA" id="ARBA00022777"/>
    </source>
</evidence>
<dbReference type="Gene3D" id="3.40.50.2020">
    <property type="match status" value="2"/>
</dbReference>
<keyword evidence="2 9" id="KW-0808">Transferase</keyword>
<name>A0A4P8HQG9_9BURK</name>
<dbReference type="EMBL" id="CP040017">
    <property type="protein sequence ID" value="QCP10714.1"/>
    <property type="molecule type" value="Genomic_DNA"/>
</dbReference>
<evidence type="ECO:0000256" key="3">
    <source>
        <dbReference type="ARBA" id="ARBA00022727"/>
    </source>
</evidence>
<evidence type="ECO:0000313" key="10">
    <source>
        <dbReference type="EMBL" id="QCP10714.1"/>
    </source>
</evidence>
<dbReference type="CDD" id="cd06223">
    <property type="entry name" value="PRTases_typeI"/>
    <property type="match status" value="1"/>
</dbReference>
<dbReference type="NCBIfam" id="TIGR01251">
    <property type="entry name" value="ribP_PPkin"/>
    <property type="match status" value="1"/>
</dbReference>
<evidence type="ECO:0000313" key="9">
    <source>
        <dbReference type="EMBL" id="MBB3221577.1"/>
    </source>
</evidence>
<evidence type="ECO:0000313" key="11">
    <source>
        <dbReference type="Proteomes" id="UP000298763"/>
    </source>
</evidence>
<dbReference type="Pfam" id="PF13793">
    <property type="entry name" value="Pribosyltran_N"/>
    <property type="match status" value="1"/>
</dbReference>
<evidence type="ECO:0000256" key="4">
    <source>
        <dbReference type="ARBA" id="ARBA00022741"/>
    </source>
</evidence>
<dbReference type="GO" id="GO:0005737">
    <property type="term" value="C:cytoplasm"/>
    <property type="evidence" value="ECO:0007669"/>
    <property type="project" value="TreeGrafter"/>
</dbReference>
<dbReference type="GO" id="GO:0006015">
    <property type="term" value="P:5-phosphoribose 1-diphosphate biosynthetic process"/>
    <property type="evidence" value="ECO:0007669"/>
    <property type="project" value="TreeGrafter"/>
</dbReference>
<dbReference type="Pfam" id="PF14572">
    <property type="entry name" value="Pribosyl_synth"/>
    <property type="match status" value="1"/>
</dbReference>
<dbReference type="GO" id="GO:0005524">
    <property type="term" value="F:ATP binding"/>
    <property type="evidence" value="ECO:0007669"/>
    <property type="project" value="UniProtKB-KW"/>
</dbReference>
<dbReference type="GO" id="GO:0006164">
    <property type="term" value="P:purine nucleotide biosynthetic process"/>
    <property type="evidence" value="ECO:0007669"/>
    <property type="project" value="TreeGrafter"/>
</dbReference>
<evidence type="ECO:0000256" key="1">
    <source>
        <dbReference type="ARBA" id="ARBA00013247"/>
    </source>
</evidence>
<dbReference type="GO" id="GO:0004749">
    <property type="term" value="F:ribose phosphate diphosphokinase activity"/>
    <property type="evidence" value="ECO:0007669"/>
    <property type="project" value="UniProtKB-EC"/>
</dbReference>
<dbReference type="OrthoDB" id="324294at2"/>
<evidence type="ECO:0000256" key="6">
    <source>
        <dbReference type="ARBA" id="ARBA00022840"/>
    </source>
</evidence>
<dbReference type="PANTHER" id="PTHR10210:SF32">
    <property type="entry name" value="RIBOSE-PHOSPHATE PYROPHOSPHOKINASE 2"/>
    <property type="match status" value="1"/>
</dbReference>
<keyword evidence="4" id="KW-0547">Nucleotide-binding</keyword>